<reference evidence="2 3" key="1">
    <citation type="journal article" date="2016" name="Nat. Commun.">
        <title>Thousands of microbial genomes shed light on interconnected biogeochemical processes in an aquifer system.</title>
        <authorList>
            <person name="Anantharaman K."/>
            <person name="Brown C.T."/>
            <person name="Hug L.A."/>
            <person name="Sharon I."/>
            <person name="Castelle C.J."/>
            <person name="Probst A.J."/>
            <person name="Thomas B.C."/>
            <person name="Singh A."/>
            <person name="Wilkins M.J."/>
            <person name="Karaoz U."/>
            <person name="Brodie E.L."/>
            <person name="Williams K.H."/>
            <person name="Hubbard S.S."/>
            <person name="Banfield J.F."/>
        </authorList>
    </citation>
    <scope>NUCLEOTIDE SEQUENCE [LARGE SCALE GENOMIC DNA]</scope>
</reference>
<dbReference type="STRING" id="1797729.A3A60_03365"/>
<feature type="domain" description="SpoVT-AbrB" evidence="1">
    <location>
        <begin position="5"/>
        <end position="50"/>
    </location>
</feature>
<protein>
    <recommendedName>
        <fullName evidence="1">SpoVT-AbrB domain-containing protein</fullName>
    </recommendedName>
</protein>
<dbReference type="Proteomes" id="UP000179227">
    <property type="component" value="Unassembled WGS sequence"/>
</dbReference>
<dbReference type="EMBL" id="MFBS01000003">
    <property type="protein sequence ID" value="OGE11122.1"/>
    <property type="molecule type" value="Genomic_DNA"/>
</dbReference>
<organism evidence="2 3">
    <name type="scientific">Candidatus Curtissbacteria bacterium RIFCSPLOWO2_01_FULL_42_26</name>
    <dbReference type="NCBI Taxonomy" id="1797729"/>
    <lineage>
        <taxon>Bacteria</taxon>
        <taxon>Candidatus Curtissiibacteriota</taxon>
    </lineage>
</organism>
<name>A0A1F5I407_9BACT</name>
<evidence type="ECO:0000313" key="3">
    <source>
        <dbReference type="Proteomes" id="UP000179227"/>
    </source>
</evidence>
<dbReference type="Gene3D" id="2.10.260.10">
    <property type="match status" value="1"/>
</dbReference>
<proteinExistence type="predicted"/>
<dbReference type="SMART" id="SM00966">
    <property type="entry name" value="SpoVT_AbrB"/>
    <property type="match status" value="1"/>
</dbReference>
<comment type="caution">
    <text evidence="2">The sequence shown here is derived from an EMBL/GenBank/DDBJ whole genome shotgun (WGS) entry which is preliminary data.</text>
</comment>
<dbReference type="AlphaFoldDB" id="A0A1F5I407"/>
<gene>
    <name evidence="2" type="ORF">A3A60_03365</name>
</gene>
<dbReference type="SUPFAM" id="SSF89447">
    <property type="entry name" value="AbrB/MazE/MraZ-like"/>
    <property type="match status" value="1"/>
</dbReference>
<accession>A0A1F5I407</accession>
<evidence type="ECO:0000259" key="1">
    <source>
        <dbReference type="SMART" id="SM00966"/>
    </source>
</evidence>
<dbReference type="GO" id="GO:0003677">
    <property type="term" value="F:DNA binding"/>
    <property type="evidence" value="ECO:0007669"/>
    <property type="project" value="InterPro"/>
</dbReference>
<sequence>MQKVFVNGNSLAVTVPKVFANQLDIKSGTPIEWEKTGKGLLLYAPQKASKSPTAIDPEILKLIGKLSKKYSQVWQELAKL</sequence>
<dbReference type="InterPro" id="IPR037914">
    <property type="entry name" value="SpoVT-AbrB_sf"/>
</dbReference>
<dbReference type="Pfam" id="PF04014">
    <property type="entry name" value="MazE_antitoxin"/>
    <property type="match status" value="1"/>
</dbReference>
<dbReference type="InterPro" id="IPR007159">
    <property type="entry name" value="SpoVT-AbrB_dom"/>
</dbReference>
<evidence type="ECO:0000313" key="2">
    <source>
        <dbReference type="EMBL" id="OGE11122.1"/>
    </source>
</evidence>